<dbReference type="AlphaFoldDB" id="A0A2Z3L857"/>
<proteinExistence type="predicted"/>
<evidence type="ECO:0000259" key="1">
    <source>
        <dbReference type="Pfam" id="PF05598"/>
    </source>
</evidence>
<evidence type="ECO:0000313" key="3">
    <source>
        <dbReference type="Proteomes" id="UP000245872"/>
    </source>
</evidence>
<protein>
    <recommendedName>
        <fullName evidence="1">Transposase InsH N-terminal domain-containing protein</fullName>
    </recommendedName>
</protein>
<sequence length="72" mass="8586">MALGQPPLPMRLIVGLLIISHMYRLFDEQVAARWVENPYWQYFCGYNFFQFKVLLLPCNTVRQQKLRLISLP</sequence>
<reference evidence="2 3" key="1">
    <citation type="submission" date="2018-05" db="EMBL/GenBank/DDBJ databases">
        <title>Candidatus Cardinium hertigii Genome Assembly.</title>
        <authorList>
            <person name="Showmaker K.C."/>
            <person name="Walden K.O."/>
            <person name="Fields C.J."/>
            <person name="Lambert K.N."/>
            <person name="Hudson M.E."/>
        </authorList>
    </citation>
    <scope>NUCLEOTIDE SEQUENCE [LARGE SCALE GENOMIC DNA]</scope>
    <source>
        <strain evidence="3">cHgTN10</strain>
    </source>
</reference>
<gene>
    <name evidence="2" type="ORF">DK880_00277</name>
</gene>
<dbReference type="InterPro" id="IPR008490">
    <property type="entry name" value="Transposase_InsH_N"/>
</dbReference>
<feature type="domain" description="Transposase InsH N-terminal" evidence="1">
    <location>
        <begin position="4"/>
        <end position="48"/>
    </location>
</feature>
<dbReference type="Proteomes" id="UP000245872">
    <property type="component" value="Chromosome"/>
</dbReference>
<evidence type="ECO:0000313" key="2">
    <source>
        <dbReference type="EMBL" id="AWN81609.1"/>
    </source>
</evidence>
<name>A0A2Z3L857_9BACT</name>
<dbReference type="EMBL" id="CP029619">
    <property type="protein sequence ID" value="AWN81609.1"/>
    <property type="molecule type" value="Genomic_DNA"/>
</dbReference>
<organism evidence="2 3">
    <name type="scientific">Candidatus Cardinium hertigii</name>
    <dbReference type="NCBI Taxonomy" id="247481"/>
    <lineage>
        <taxon>Bacteria</taxon>
        <taxon>Pseudomonadati</taxon>
        <taxon>Bacteroidota</taxon>
        <taxon>Cytophagia</taxon>
        <taxon>Cytophagales</taxon>
        <taxon>Amoebophilaceae</taxon>
        <taxon>Candidatus Cardinium</taxon>
    </lineage>
</organism>
<dbReference type="KEGG" id="cher:DK880_00277"/>
<keyword evidence="3" id="KW-1185">Reference proteome</keyword>
<dbReference type="PANTHER" id="PTHR33803:SF3">
    <property type="entry name" value="BLL1974 PROTEIN"/>
    <property type="match status" value="1"/>
</dbReference>
<accession>A0A2Z3L857</accession>
<dbReference type="Pfam" id="PF05598">
    <property type="entry name" value="DUF772"/>
    <property type="match status" value="1"/>
</dbReference>
<dbReference type="PANTHER" id="PTHR33803">
    <property type="entry name" value="IS1478 TRANSPOSASE"/>
    <property type="match status" value="1"/>
</dbReference>